<evidence type="ECO:0000259" key="4">
    <source>
        <dbReference type="SMART" id="SM00854"/>
    </source>
</evidence>
<dbReference type="SUPFAM" id="SSF56300">
    <property type="entry name" value="Metallo-dependent phosphatases"/>
    <property type="match status" value="1"/>
</dbReference>
<comment type="similarity">
    <text evidence="1">Belongs to the CapA family.</text>
</comment>
<dbReference type="InterPro" id="IPR019079">
    <property type="entry name" value="Capsule_synth_CapA"/>
</dbReference>
<keyword evidence="6" id="KW-1185">Reference proteome</keyword>
<dbReference type="PANTHER" id="PTHR33393:SF12">
    <property type="entry name" value="CAPSULE BIOSYNTHESIS PROTEIN CAPA"/>
    <property type="match status" value="1"/>
</dbReference>
<feature type="compositionally biased region" description="Pro residues" evidence="2">
    <location>
        <begin position="56"/>
        <end position="65"/>
    </location>
</feature>
<comment type="caution">
    <text evidence="5">The sequence shown here is derived from an EMBL/GenBank/DDBJ whole genome shotgun (WGS) entry which is preliminary data.</text>
</comment>
<evidence type="ECO:0000313" key="5">
    <source>
        <dbReference type="EMBL" id="TLS53177.1"/>
    </source>
</evidence>
<evidence type="ECO:0000256" key="1">
    <source>
        <dbReference type="ARBA" id="ARBA00005662"/>
    </source>
</evidence>
<dbReference type="InterPro" id="IPR052169">
    <property type="entry name" value="CW_Biosynth-Accessory"/>
</dbReference>
<feature type="compositionally biased region" description="Low complexity" evidence="2">
    <location>
        <begin position="23"/>
        <end position="53"/>
    </location>
</feature>
<dbReference type="Proteomes" id="UP000309676">
    <property type="component" value="Unassembled WGS sequence"/>
</dbReference>
<accession>A0A5R9G9Q9</accession>
<dbReference type="PROSITE" id="PS51257">
    <property type="entry name" value="PROKAR_LIPOPROTEIN"/>
    <property type="match status" value="1"/>
</dbReference>
<proteinExistence type="inferred from homology"/>
<dbReference type="OrthoDB" id="9810906at2"/>
<evidence type="ECO:0000313" key="6">
    <source>
        <dbReference type="Proteomes" id="UP000309676"/>
    </source>
</evidence>
<protein>
    <submittedName>
        <fullName evidence="5">CapA family protein</fullName>
    </submittedName>
</protein>
<reference evidence="5 6" key="1">
    <citation type="submission" date="2019-05" db="EMBL/GenBank/DDBJ databases">
        <authorList>
            <person name="Narsing Rao M.P."/>
            <person name="Li W.J."/>
        </authorList>
    </citation>
    <scope>NUCLEOTIDE SEQUENCE [LARGE SCALE GENOMIC DNA]</scope>
    <source>
        <strain evidence="5 6">SYSU_K30003</strain>
    </source>
</reference>
<dbReference type="Gene3D" id="3.60.21.10">
    <property type="match status" value="1"/>
</dbReference>
<evidence type="ECO:0000256" key="2">
    <source>
        <dbReference type="SAM" id="MobiDB-lite"/>
    </source>
</evidence>
<dbReference type="CDD" id="cd07381">
    <property type="entry name" value="MPP_CapA"/>
    <property type="match status" value="1"/>
</dbReference>
<dbReference type="AlphaFoldDB" id="A0A5R9G9Q9"/>
<dbReference type="SMART" id="SM00854">
    <property type="entry name" value="PGA_cap"/>
    <property type="match status" value="1"/>
</dbReference>
<feature type="signal peptide" evidence="3">
    <location>
        <begin position="1"/>
        <end position="24"/>
    </location>
</feature>
<evidence type="ECO:0000256" key="3">
    <source>
        <dbReference type="SAM" id="SignalP"/>
    </source>
</evidence>
<dbReference type="PANTHER" id="PTHR33393">
    <property type="entry name" value="POLYGLUTAMINE SYNTHESIS ACCESSORY PROTEIN RV0574C-RELATED"/>
    <property type="match status" value="1"/>
</dbReference>
<feature type="domain" description="Capsule synthesis protein CapA" evidence="4">
    <location>
        <begin position="68"/>
        <end position="320"/>
    </location>
</feature>
<sequence>MAAMRLAALLAAASLLFAAGCESAAPAEPAPEQEQAPVAESGSDGAAAPAPEQEPVEPPPPPPPVEATLVAIGDVMMHKPMLPGAYDKETDTYDFSGFFAPLRSLFEGADWAVANLETPIAGDDRGFPGYPMFNAPVALADALVDAGFDVVSTANNHSLDQGFKGLAATLKTLRERGIVPVGTAETQEEADALAIVGKNGVAGAFLSYTYGTNGIPIPKDKPFAVNLIDDARIAADIDRARTAGADFVSVSLHFGNEYQREPNDEQRRLARLAIESGADLVIGHHPHVVQPYERYRVDNPDGTSREGIIMYSLGNFVSNQFGDYKEYGAVLKVTFRKTYQADGAAVTTVAEVDAIPTWVHKYVDGGKTRYRVLSLDEVTLESGDPLLTPRMISTLIAKSEEMNGHLDKLAAAAGTGQAPAAEKE</sequence>
<dbReference type="InterPro" id="IPR029052">
    <property type="entry name" value="Metallo-depent_PP-like"/>
</dbReference>
<feature type="chain" id="PRO_5024316465" evidence="3">
    <location>
        <begin position="25"/>
        <end position="424"/>
    </location>
</feature>
<gene>
    <name evidence="5" type="ORF">FE782_07380</name>
</gene>
<feature type="region of interest" description="Disordered" evidence="2">
    <location>
        <begin position="23"/>
        <end position="66"/>
    </location>
</feature>
<dbReference type="EMBL" id="VCIW01000003">
    <property type="protein sequence ID" value="TLS53177.1"/>
    <property type="molecule type" value="Genomic_DNA"/>
</dbReference>
<name>A0A5R9G9Q9_9BACL</name>
<keyword evidence="3" id="KW-0732">Signal</keyword>
<organism evidence="5 6">
    <name type="scientific">Paenibacillus antri</name>
    <dbReference type="NCBI Taxonomy" id="2582848"/>
    <lineage>
        <taxon>Bacteria</taxon>
        <taxon>Bacillati</taxon>
        <taxon>Bacillota</taxon>
        <taxon>Bacilli</taxon>
        <taxon>Bacillales</taxon>
        <taxon>Paenibacillaceae</taxon>
        <taxon>Paenibacillus</taxon>
    </lineage>
</organism>
<dbReference type="Pfam" id="PF09587">
    <property type="entry name" value="PGA_cap"/>
    <property type="match status" value="1"/>
</dbReference>